<evidence type="ECO:0000256" key="1">
    <source>
        <dbReference type="ARBA" id="ARBA00012417"/>
    </source>
</evidence>
<dbReference type="Gene3D" id="3.40.50.300">
    <property type="entry name" value="P-loop containing nucleotide triphosphate hydrolases"/>
    <property type="match status" value="1"/>
</dbReference>
<dbReference type="OrthoDB" id="9811073at2"/>
<dbReference type="AlphaFoldDB" id="A0A3M0A7N9"/>
<keyword evidence="5" id="KW-1185">Reference proteome</keyword>
<comment type="catalytic activity">
    <reaction evidence="3">
        <text>DNA(n) + a 2'-deoxyribonucleoside 5'-triphosphate = DNA(n+1) + diphosphate</text>
        <dbReference type="Rhea" id="RHEA:22508"/>
        <dbReference type="Rhea" id="RHEA-COMP:17339"/>
        <dbReference type="Rhea" id="RHEA-COMP:17340"/>
        <dbReference type="ChEBI" id="CHEBI:33019"/>
        <dbReference type="ChEBI" id="CHEBI:61560"/>
        <dbReference type="ChEBI" id="CHEBI:173112"/>
        <dbReference type="EC" id="2.7.7.7"/>
    </reaction>
</comment>
<dbReference type="InterPro" id="IPR050238">
    <property type="entry name" value="DNA_Rep/Repair_Clamp_Loader"/>
</dbReference>
<organism evidence="4 5">
    <name type="scientific">Umboniibacter marinipuniceus</name>
    <dbReference type="NCBI Taxonomy" id="569599"/>
    <lineage>
        <taxon>Bacteria</taxon>
        <taxon>Pseudomonadati</taxon>
        <taxon>Pseudomonadota</taxon>
        <taxon>Gammaproteobacteria</taxon>
        <taxon>Cellvibrionales</taxon>
        <taxon>Cellvibrionaceae</taxon>
        <taxon>Umboniibacter</taxon>
    </lineage>
</organism>
<dbReference type="Pfam" id="PF13177">
    <property type="entry name" value="DNA_pol3_delta2"/>
    <property type="match status" value="1"/>
</dbReference>
<reference evidence="4 5" key="1">
    <citation type="submission" date="2018-10" db="EMBL/GenBank/DDBJ databases">
        <title>Genomic Encyclopedia of Type Strains, Phase IV (KMG-IV): sequencing the most valuable type-strain genomes for metagenomic binning, comparative biology and taxonomic classification.</title>
        <authorList>
            <person name="Goeker M."/>
        </authorList>
    </citation>
    <scope>NUCLEOTIDE SEQUENCE [LARGE SCALE GENOMIC DNA]</scope>
    <source>
        <strain evidence="4 5">DSM 25080</strain>
    </source>
</reference>
<dbReference type="GO" id="GO:0009360">
    <property type="term" value="C:DNA polymerase III complex"/>
    <property type="evidence" value="ECO:0007669"/>
    <property type="project" value="TreeGrafter"/>
</dbReference>
<dbReference type="RefSeq" id="WP_121876255.1">
    <property type="nucleotide sequence ID" value="NZ_REFJ01000002.1"/>
</dbReference>
<dbReference type="PANTHER" id="PTHR11669">
    <property type="entry name" value="REPLICATION FACTOR C / DNA POLYMERASE III GAMMA-TAU SUBUNIT"/>
    <property type="match status" value="1"/>
</dbReference>
<evidence type="ECO:0000313" key="4">
    <source>
        <dbReference type="EMBL" id="RMA81093.1"/>
    </source>
</evidence>
<accession>A0A3M0A7N9</accession>
<evidence type="ECO:0000256" key="3">
    <source>
        <dbReference type="ARBA" id="ARBA00049244"/>
    </source>
</evidence>
<dbReference type="PANTHER" id="PTHR11669:SF8">
    <property type="entry name" value="DNA POLYMERASE III SUBUNIT DELTA"/>
    <property type="match status" value="1"/>
</dbReference>
<evidence type="ECO:0000256" key="2">
    <source>
        <dbReference type="ARBA" id="ARBA00022932"/>
    </source>
</evidence>
<dbReference type="GO" id="GO:0006261">
    <property type="term" value="P:DNA-templated DNA replication"/>
    <property type="evidence" value="ECO:0007669"/>
    <property type="project" value="TreeGrafter"/>
</dbReference>
<keyword evidence="2" id="KW-0548">Nucleotidyltransferase</keyword>
<keyword evidence="2" id="KW-0239">DNA-directed DNA polymerase</keyword>
<protein>
    <recommendedName>
        <fullName evidence="1">DNA-directed DNA polymerase</fullName>
        <ecNumber evidence="1">2.7.7.7</ecNumber>
    </recommendedName>
</protein>
<sequence>MIESLADYPWIAGSIDNIKQRATAGSLAHALLLASPPGIGSDLWASTLSQSLLCERDKWEQGCGCQSCNWFAAGSHPDYKVIQTEEKSAVIKVAQIQAVVDFVVKTSQCGTKVILIKDAERMNLSASNALLKTLEEPQGNCYILLHSNSPGRLLPTIRSRTQLQQLDVPSKAQTVEFLTARGVEELPRLFAKRALVAPLQLVELLASDDYADRKRWLLALAEKQSIDVLQAAKKFSSTKIDDCIYWWIAYVQEAIRQIDQPDHNWFAFLAKLTSLYDRLLSGANPNAQLTLETLLMDWYRMSRKFDFHLEEDVTIKRLSE</sequence>
<proteinExistence type="predicted"/>
<gene>
    <name evidence="4" type="ORF">DFR27_0887</name>
</gene>
<keyword evidence="2" id="KW-0808">Transferase</keyword>
<dbReference type="InterPro" id="IPR027417">
    <property type="entry name" value="P-loop_NTPase"/>
</dbReference>
<dbReference type="SUPFAM" id="SSF52540">
    <property type="entry name" value="P-loop containing nucleoside triphosphate hydrolases"/>
    <property type="match status" value="1"/>
</dbReference>
<name>A0A3M0A7N9_9GAMM</name>
<dbReference type="Proteomes" id="UP000267187">
    <property type="component" value="Unassembled WGS sequence"/>
</dbReference>
<dbReference type="GO" id="GO:0003887">
    <property type="term" value="F:DNA-directed DNA polymerase activity"/>
    <property type="evidence" value="ECO:0007669"/>
    <property type="project" value="UniProtKB-KW"/>
</dbReference>
<comment type="caution">
    <text evidence="4">The sequence shown here is derived from an EMBL/GenBank/DDBJ whole genome shotgun (WGS) entry which is preliminary data.</text>
</comment>
<evidence type="ECO:0000313" key="5">
    <source>
        <dbReference type="Proteomes" id="UP000267187"/>
    </source>
</evidence>
<dbReference type="EC" id="2.7.7.7" evidence="1"/>
<dbReference type="EMBL" id="REFJ01000002">
    <property type="protein sequence ID" value="RMA81093.1"/>
    <property type="molecule type" value="Genomic_DNA"/>
</dbReference>